<dbReference type="Pfam" id="PF13668">
    <property type="entry name" value="Ferritin_2"/>
    <property type="match status" value="1"/>
</dbReference>
<feature type="signal peptide" evidence="1">
    <location>
        <begin position="1"/>
        <end position="17"/>
    </location>
</feature>
<feature type="chain" id="PRO_5007875308" evidence="1">
    <location>
        <begin position="18"/>
        <end position="297"/>
    </location>
</feature>
<evidence type="ECO:0000313" key="2">
    <source>
        <dbReference type="EMBL" id="KZT43796.1"/>
    </source>
</evidence>
<gene>
    <name evidence="2" type="ORF">SISSUDRAFT_1013537</name>
</gene>
<dbReference type="OrthoDB" id="1001765at2759"/>
<proteinExistence type="predicted"/>
<dbReference type="EMBL" id="KV428006">
    <property type="protein sequence ID" value="KZT43796.1"/>
    <property type="molecule type" value="Genomic_DNA"/>
</dbReference>
<dbReference type="AlphaFoldDB" id="A0A166IJ55"/>
<dbReference type="PANTHER" id="PTHR38705">
    <property type="entry name" value="PROTEIN RDS1"/>
    <property type="match status" value="1"/>
</dbReference>
<organism evidence="2 3">
    <name type="scientific">Sistotremastrum suecicum HHB10207 ss-3</name>
    <dbReference type="NCBI Taxonomy" id="1314776"/>
    <lineage>
        <taxon>Eukaryota</taxon>
        <taxon>Fungi</taxon>
        <taxon>Dikarya</taxon>
        <taxon>Basidiomycota</taxon>
        <taxon>Agaricomycotina</taxon>
        <taxon>Agaricomycetes</taxon>
        <taxon>Sistotremastrales</taxon>
        <taxon>Sistotremastraceae</taxon>
        <taxon>Sistotremastrum</taxon>
    </lineage>
</organism>
<dbReference type="Proteomes" id="UP000076798">
    <property type="component" value="Unassembled WGS sequence"/>
</dbReference>
<keyword evidence="1" id="KW-0732">Signal</keyword>
<reference evidence="2 3" key="1">
    <citation type="journal article" date="2016" name="Mol. Biol. Evol.">
        <title>Comparative Genomics of Early-Diverging Mushroom-Forming Fungi Provides Insights into the Origins of Lignocellulose Decay Capabilities.</title>
        <authorList>
            <person name="Nagy L.G."/>
            <person name="Riley R."/>
            <person name="Tritt A."/>
            <person name="Adam C."/>
            <person name="Daum C."/>
            <person name="Floudas D."/>
            <person name="Sun H."/>
            <person name="Yadav J.S."/>
            <person name="Pangilinan J."/>
            <person name="Larsson K.H."/>
            <person name="Matsuura K."/>
            <person name="Barry K."/>
            <person name="Labutti K."/>
            <person name="Kuo R."/>
            <person name="Ohm R.A."/>
            <person name="Bhattacharya S.S."/>
            <person name="Shirouzu T."/>
            <person name="Yoshinaga Y."/>
            <person name="Martin F.M."/>
            <person name="Grigoriev I.V."/>
            <person name="Hibbett D.S."/>
        </authorList>
    </citation>
    <scope>NUCLEOTIDE SEQUENCE [LARGE SCALE GENOMIC DNA]</scope>
    <source>
        <strain evidence="2 3">HHB10207 ss-3</strain>
    </source>
</reference>
<keyword evidence="3" id="KW-1185">Reference proteome</keyword>
<evidence type="ECO:0000256" key="1">
    <source>
        <dbReference type="SAM" id="SignalP"/>
    </source>
</evidence>
<protein>
    <submittedName>
        <fullName evidence="2">Uncharacterized protein</fullName>
    </submittedName>
</protein>
<dbReference type="Gene3D" id="1.20.1260.10">
    <property type="match status" value="1"/>
</dbReference>
<dbReference type="PANTHER" id="PTHR38705:SF1">
    <property type="entry name" value="PROTEIN RDS1"/>
    <property type="match status" value="1"/>
</dbReference>
<name>A0A166IJ55_9AGAM</name>
<dbReference type="InterPro" id="IPR039254">
    <property type="entry name" value="Rds1"/>
</dbReference>
<sequence length="297" mass="31663">MFWRFTTLFSLFAVATARPTRGLRKRAADPVLNETQILNFALTLEHLENAFYTLGLSEFDQDAFVKAGLPAFTRGRFEQIAEHEATHVQFLTEALGPDATAACNYSFPFTDPNSFVALASILENGGVSAYLGAAQFLSDKAHLTAAGSILTTEARQNAWIHSAVLKLEPWSRAFDTPLTFDQVFTLASGFIVSCPATNPVLPVKAFPSLAVVEAAPAPGSIIHLTFNSTTTAPTFLALFAGLNTTFVPITNATAQLPTGLQGTVYGVVTTNGTAVSDDTTIAGVAVFDFAFPSQADN</sequence>
<evidence type="ECO:0000313" key="3">
    <source>
        <dbReference type="Proteomes" id="UP000076798"/>
    </source>
</evidence>
<dbReference type="InterPro" id="IPR012347">
    <property type="entry name" value="Ferritin-like"/>
</dbReference>
<dbReference type="InterPro" id="IPR009078">
    <property type="entry name" value="Ferritin-like_SF"/>
</dbReference>
<dbReference type="STRING" id="1314776.A0A166IJ55"/>
<accession>A0A166IJ55</accession>
<dbReference type="SUPFAM" id="SSF47240">
    <property type="entry name" value="Ferritin-like"/>
    <property type="match status" value="1"/>
</dbReference>
<dbReference type="CDD" id="cd00657">
    <property type="entry name" value="Ferritin_like"/>
    <property type="match status" value="1"/>
</dbReference>